<reference evidence="1 2" key="1">
    <citation type="submission" date="2024-01" db="EMBL/GenBank/DDBJ databases">
        <title>Complete genome of Cladobotryum mycophilum ATHUM6906.</title>
        <authorList>
            <person name="Christinaki A.C."/>
            <person name="Myridakis A.I."/>
            <person name="Kouvelis V.N."/>
        </authorList>
    </citation>
    <scope>NUCLEOTIDE SEQUENCE [LARGE SCALE GENOMIC DNA]</scope>
    <source>
        <strain evidence="1 2">ATHUM6906</strain>
    </source>
</reference>
<sequence>MPRRKPDMLDLAPFVTPVEPPKPGPITQSIINRFRVNYQGQDPLGGDGDTAHFITEKRRAYYKALAVEAFRLSGVDAKDHPECLQAMIQKCFTTHQLTIRELKAAQRMCPLHRSAVVAYGMRSNTPYFAVIEEKLVAFGSKVNIYLDVDQIFHALPQEALTAKQREEIASKISDLPRLAELKSEAFEEREPPNLGKMVDKDDDDENIPFHFISLLSDHSHGKLSEASADVQRYEDARNYDITLRRGPDETENQHWERILQWVKDQNVAQRATPETQREAIPLLAIILISHQISTLILLFSMSTSQDSRIGHMAFNSRLCRLVSLQGYCQRICRSILLPRFKRHPMLMSLYYDIDSKSSRIETSVVYDMNNRFKADSVTDKWWQYLLQCRKSSQQYRHDLLQVFPSLKAGTSAGQYFGEREKAIRAPSPSYHGKVFIIGCPGTGKSDLAETICNGVMAQSPNLFTLCPPLVMEDDQGQEEDGSMAKKPTT</sequence>
<dbReference type="EMBL" id="JAVFKD010000002">
    <property type="protein sequence ID" value="KAK5997352.1"/>
    <property type="molecule type" value="Genomic_DNA"/>
</dbReference>
<name>A0ABR0SZP8_9HYPO</name>
<comment type="caution">
    <text evidence="1">The sequence shown here is derived from an EMBL/GenBank/DDBJ whole genome shotgun (WGS) entry which is preliminary data.</text>
</comment>
<organism evidence="1 2">
    <name type="scientific">Cladobotryum mycophilum</name>
    <dbReference type="NCBI Taxonomy" id="491253"/>
    <lineage>
        <taxon>Eukaryota</taxon>
        <taxon>Fungi</taxon>
        <taxon>Dikarya</taxon>
        <taxon>Ascomycota</taxon>
        <taxon>Pezizomycotina</taxon>
        <taxon>Sordariomycetes</taxon>
        <taxon>Hypocreomycetidae</taxon>
        <taxon>Hypocreales</taxon>
        <taxon>Hypocreaceae</taxon>
        <taxon>Cladobotryum</taxon>
    </lineage>
</organism>
<dbReference type="Proteomes" id="UP001338125">
    <property type="component" value="Unassembled WGS sequence"/>
</dbReference>
<accession>A0ABR0SZP8</accession>
<evidence type="ECO:0000313" key="2">
    <source>
        <dbReference type="Proteomes" id="UP001338125"/>
    </source>
</evidence>
<evidence type="ECO:0000313" key="1">
    <source>
        <dbReference type="EMBL" id="KAK5997352.1"/>
    </source>
</evidence>
<protein>
    <submittedName>
        <fullName evidence="1">Uncharacterized protein</fullName>
    </submittedName>
</protein>
<keyword evidence="2" id="KW-1185">Reference proteome</keyword>
<proteinExistence type="predicted"/>
<gene>
    <name evidence="1" type="ORF">PT974_02708</name>
</gene>